<protein>
    <submittedName>
        <fullName evidence="2">Uncharacterized protein</fullName>
    </submittedName>
</protein>
<feature type="region of interest" description="Disordered" evidence="1">
    <location>
        <begin position="290"/>
        <end position="331"/>
    </location>
</feature>
<feature type="compositionally biased region" description="Pro residues" evidence="1">
    <location>
        <begin position="296"/>
        <end position="308"/>
    </location>
</feature>
<comment type="caution">
    <text evidence="2">The sequence shown here is derived from an EMBL/GenBank/DDBJ whole genome shotgun (WGS) entry which is preliminary data.</text>
</comment>
<sequence length="331" mass="34359">MNQSKAGYVVEGMRASWLVLAVGAIVMAGCGQGAALVAPGSTDVDEPAAVVAERWRATGLSEEWARGFVPREELTVLGKDVQFTGLSKLAFVAGRWELHADLPGSAPSHGEIRWLDGTTMTLPLLPASAAYEEMSAPNPHQKCAPGECGLLTVIGARLGEVQIQTSRGPAIVPAWQFSVRDVPGTFSRVAIAPTATPPALGAAEVNGYQPGEGTTVRLEYMSGSCETLHRVRSFEADDLVVVDLDVGAVDGVCSGTALGLVGATQVTLAKPLGDRILLDASSGLPVPYRVIQSPAMSPPDSSPSPPTVESPTPDASPPDHASLPLRTPSPT</sequence>
<dbReference type="PROSITE" id="PS51257">
    <property type="entry name" value="PROKAR_LIPOPROTEIN"/>
    <property type="match status" value="1"/>
</dbReference>
<dbReference type="AlphaFoldDB" id="A0A8J3XRE1"/>
<keyword evidence="3" id="KW-1185">Reference proteome</keyword>
<evidence type="ECO:0000313" key="2">
    <source>
        <dbReference type="EMBL" id="GII49341.1"/>
    </source>
</evidence>
<evidence type="ECO:0000256" key="1">
    <source>
        <dbReference type="SAM" id="MobiDB-lite"/>
    </source>
</evidence>
<name>A0A8J3XRE1_9ACTN</name>
<gene>
    <name evidence="2" type="ORF">Psi02_57650</name>
</gene>
<dbReference type="Proteomes" id="UP000644610">
    <property type="component" value="Unassembled WGS sequence"/>
</dbReference>
<reference evidence="2" key="1">
    <citation type="submission" date="2021-01" db="EMBL/GenBank/DDBJ databases">
        <title>Whole genome shotgun sequence of Planotetraspora silvatica NBRC 100141.</title>
        <authorList>
            <person name="Komaki H."/>
            <person name="Tamura T."/>
        </authorList>
    </citation>
    <scope>NUCLEOTIDE SEQUENCE</scope>
    <source>
        <strain evidence="2">NBRC 100141</strain>
    </source>
</reference>
<evidence type="ECO:0000313" key="3">
    <source>
        <dbReference type="Proteomes" id="UP000644610"/>
    </source>
</evidence>
<proteinExistence type="predicted"/>
<accession>A0A8J3XRE1</accession>
<organism evidence="2 3">
    <name type="scientific">Planotetraspora silvatica</name>
    <dbReference type="NCBI Taxonomy" id="234614"/>
    <lineage>
        <taxon>Bacteria</taxon>
        <taxon>Bacillati</taxon>
        <taxon>Actinomycetota</taxon>
        <taxon>Actinomycetes</taxon>
        <taxon>Streptosporangiales</taxon>
        <taxon>Streptosporangiaceae</taxon>
        <taxon>Planotetraspora</taxon>
    </lineage>
</organism>
<dbReference type="EMBL" id="BOOQ01000041">
    <property type="protein sequence ID" value="GII49341.1"/>
    <property type="molecule type" value="Genomic_DNA"/>
</dbReference>